<comment type="caution">
    <text evidence="2">The sequence shown here is derived from an EMBL/GenBank/DDBJ whole genome shotgun (WGS) entry which is preliminary data.</text>
</comment>
<dbReference type="RefSeq" id="WP_306706408.1">
    <property type="nucleotide sequence ID" value="NZ_JAUJFI010000048.1"/>
</dbReference>
<gene>
    <name evidence="2" type="ORF">QSG27_12100</name>
</gene>
<reference evidence="2 3" key="1">
    <citation type="submission" date="2023-06" db="EMBL/GenBank/DDBJ databases">
        <title>Azospirillum isscasensis sp.nov, a bacterium isolated from rhizosphere soil of rice.</title>
        <authorList>
            <person name="Wang H."/>
        </authorList>
    </citation>
    <scope>NUCLEOTIDE SEQUENCE [LARGE SCALE GENOMIC DNA]</scope>
    <source>
        <strain evidence="2 3">C340-1</strain>
    </source>
</reference>
<evidence type="ECO:0000313" key="2">
    <source>
        <dbReference type="EMBL" id="MDQ2103432.1"/>
    </source>
</evidence>
<dbReference type="EMBL" id="JAUJFI010000048">
    <property type="protein sequence ID" value="MDQ2103432.1"/>
    <property type="molecule type" value="Genomic_DNA"/>
</dbReference>
<organism evidence="2 3">
    <name type="scientific">Azospirillum isscasi</name>
    <dbReference type="NCBI Taxonomy" id="3053926"/>
    <lineage>
        <taxon>Bacteria</taxon>
        <taxon>Pseudomonadati</taxon>
        <taxon>Pseudomonadota</taxon>
        <taxon>Alphaproteobacteria</taxon>
        <taxon>Rhodospirillales</taxon>
        <taxon>Azospirillaceae</taxon>
        <taxon>Azospirillum</taxon>
    </lineage>
</organism>
<proteinExistence type="predicted"/>
<evidence type="ECO:0000256" key="1">
    <source>
        <dbReference type="SAM" id="MobiDB-lite"/>
    </source>
</evidence>
<keyword evidence="3" id="KW-1185">Reference proteome</keyword>
<feature type="compositionally biased region" description="Low complexity" evidence="1">
    <location>
        <begin position="543"/>
        <end position="560"/>
    </location>
</feature>
<accession>A0ABU0WHW2</accession>
<feature type="region of interest" description="Disordered" evidence="1">
    <location>
        <begin position="536"/>
        <end position="560"/>
    </location>
</feature>
<protein>
    <submittedName>
        <fullName evidence="2">Uncharacterized protein</fullName>
    </submittedName>
</protein>
<evidence type="ECO:0000313" key="3">
    <source>
        <dbReference type="Proteomes" id="UP001227317"/>
    </source>
</evidence>
<name>A0ABU0WHW2_9PROT</name>
<sequence>MSGEVASLSSETKIDILGGKAVSTIEAQKLLDTSEANSRDFLVQLRGTDMVLYEALVSLYHLYLLCANNSKEHVQLVNDLVRKRLGKQEFDIQKEPSGNRFSNLLKATLLHKRQSNQSNDPKAEIEADYIPQRANTYSMALHQALKEKLTPDELKQRLKEDGVRKMRDNFVDPQSASNPKTDEAKEAERVQAIAELKEFGGAANLVFDGEEIQDMGLGVAVFLVKVEEVDGRKQGQLLRQAYVSSDTLKDLAYGISAVTRLEKSEAGPVIRCAQLAETFFDRAAKDARQIVIEASDEDAWVCASLTGDTEKPTKFLLTHISKQIEGLPPNTRYLLTGNNLAALYQTLGNEKTAGNWRFERMDAEEKDEFGGDTSRIKLLADAADGQKAINLDQGSNVNIQAITEEAKKTPGVGVTLSAAQWIELRSNWDEKRKAHKNDTAEQKKQNPLDLVIDQKSGLVKFFCKGHQDKPLLAVEAQKDLPAVKRIMKGTLLGKLSVLYEEYGAASTRWSLSENVINVETQLRGDLYRICIKAESKTTETKKAPGASRSGASAKSKNAKK</sequence>
<dbReference type="Proteomes" id="UP001227317">
    <property type="component" value="Unassembled WGS sequence"/>
</dbReference>